<feature type="compositionally biased region" description="Polar residues" evidence="1">
    <location>
        <begin position="59"/>
        <end position="68"/>
    </location>
</feature>
<gene>
    <name evidence="2" type="ORF">F2P81_007579</name>
</gene>
<reference evidence="2 3" key="1">
    <citation type="submission" date="2019-06" db="EMBL/GenBank/DDBJ databases">
        <title>Draft genomes of female and male turbot (Scophthalmus maximus).</title>
        <authorList>
            <person name="Xu H."/>
            <person name="Xu X.-W."/>
            <person name="Shao C."/>
            <person name="Chen S."/>
        </authorList>
    </citation>
    <scope>NUCLEOTIDE SEQUENCE [LARGE SCALE GENOMIC DNA]</scope>
    <source>
        <strain evidence="2">Ysfricsl-2016a</strain>
        <tissue evidence="2">Blood</tissue>
    </source>
</reference>
<sequence length="94" mass="10855">MTRATWDQSSEVWKTVEKYILELLKMSWIQCLSCEIDQFASQQLNLEKEQQPQPQQQQTYSVTSSPINLLSPDPDEVNGLNEQQDGPIVTEVDR</sequence>
<evidence type="ECO:0000313" key="3">
    <source>
        <dbReference type="Proteomes" id="UP000438429"/>
    </source>
</evidence>
<organism evidence="2 3">
    <name type="scientific">Scophthalmus maximus</name>
    <name type="common">Turbot</name>
    <name type="synonym">Psetta maxima</name>
    <dbReference type="NCBI Taxonomy" id="52904"/>
    <lineage>
        <taxon>Eukaryota</taxon>
        <taxon>Metazoa</taxon>
        <taxon>Chordata</taxon>
        <taxon>Craniata</taxon>
        <taxon>Vertebrata</taxon>
        <taxon>Euteleostomi</taxon>
        <taxon>Actinopterygii</taxon>
        <taxon>Neopterygii</taxon>
        <taxon>Teleostei</taxon>
        <taxon>Neoteleostei</taxon>
        <taxon>Acanthomorphata</taxon>
        <taxon>Carangaria</taxon>
        <taxon>Pleuronectiformes</taxon>
        <taxon>Pleuronectoidei</taxon>
        <taxon>Scophthalmidae</taxon>
        <taxon>Scophthalmus</taxon>
    </lineage>
</organism>
<proteinExistence type="predicted"/>
<feature type="region of interest" description="Disordered" evidence="1">
    <location>
        <begin position="47"/>
        <end position="94"/>
    </location>
</feature>
<comment type="caution">
    <text evidence="2">The sequence shown here is derived from an EMBL/GenBank/DDBJ whole genome shotgun (WGS) entry which is preliminary data.</text>
</comment>
<accession>A0A6A4T816</accession>
<evidence type="ECO:0000256" key="1">
    <source>
        <dbReference type="SAM" id="MobiDB-lite"/>
    </source>
</evidence>
<dbReference type="AlphaFoldDB" id="A0A6A4T816"/>
<protein>
    <submittedName>
        <fullName evidence="2">Uncharacterized protein</fullName>
    </submittedName>
</protein>
<evidence type="ECO:0000313" key="2">
    <source>
        <dbReference type="EMBL" id="KAF0039344.1"/>
    </source>
</evidence>
<name>A0A6A4T816_SCOMX</name>
<dbReference type="Proteomes" id="UP000438429">
    <property type="component" value="Unassembled WGS sequence"/>
</dbReference>
<dbReference type="EMBL" id="VEVO01000007">
    <property type="protein sequence ID" value="KAF0039344.1"/>
    <property type="molecule type" value="Genomic_DNA"/>
</dbReference>